<dbReference type="SUPFAM" id="SSF81383">
    <property type="entry name" value="F-box domain"/>
    <property type="match status" value="1"/>
</dbReference>
<feature type="domain" description="F-box" evidence="2">
    <location>
        <begin position="5"/>
        <end position="52"/>
    </location>
</feature>
<keyword evidence="4" id="KW-1185">Reference proteome</keyword>
<sequence>MVTSASHITDLPAEVLHNVFAWLDPASVLTSARVSRLFRDLIVGNGTLWRDVYLLKMDTPAPVEGIEWEQETLDLIKLDTIFHSTTTQDVDLSQLEFVANTCIRILSRASHTNSLENLYSGSPSANVAYLQSLFGDGITGMAFLQQSGLFEHIRSGKTWYGRGVNTPGEIRRKRQLSAKLHVLYGQPILNYGRTRSCKTHPYAVSRVYDIRGFTEENRWGPWNNDGTVDWEKVEAINIVLGKNVKGRWPGGKIFDEVWDCPFGGAYRGAFVPKTEPDDDELDDLDKRDPYGVSGSWYRIVCFLDYSDFFHFNFTTRNVPDSVAMPPLHAGEATRLIIMEVKVVRIEPPGPDDHPSWPVVHYEGESRSLDDIFDDNANSDLRAELSLVNKGTVRMTKGLDVRWTSVSVFDGQERWASEGVQVGGPKSARGVLGTWFDRDHDPHGPAGPTAFWKARDQEDPRRALREGVRIVRGDPSWVGHLLGDDEDEGEEVGVEGMMVFEDDIEEDLGSMEEGEMDGLLEDQEREVADLAGGPGNGPSSS</sequence>
<comment type="caution">
    <text evidence="3">The sequence shown here is derived from an EMBL/GenBank/DDBJ whole genome shotgun (WGS) entry which is preliminary data.</text>
</comment>
<evidence type="ECO:0000259" key="2">
    <source>
        <dbReference type="PROSITE" id="PS50181"/>
    </source>
</evidence>
<dbReference type="EMBL" id="MU251242">
    <property type="protein sequence ID" value="KAG9258857.1"/>
    <property type="molecule type" value="Genomic_DNA"/>
</dbReference>
<proteinExistence type="predicted"/>
<dbReference type="Gene3D" id="1.20.1280.50">
    <property type="match status" value="1"/>
</dbReference>
<evidence type="ECO:0000256" key="1">
    <source>
        <dbReference type="SAM" id="MobiDB-lite"/>
    </source>
</evidence>
<gene>
    <name evidence="3" type="ORF">F5Z01DRAFT_5691</name>
</gene>
<dbReference type="SMART" id="SM00256">
    <property type="entry name" value="FBOX"/>
    <property type="match status" value="1"/>
</dbReference>
<evidence type="ECO:0000313" key="3">
    <source>
        <dbReference type="EMBL" id="KAG9258857.1"/>
    </source>
</evidence>
<dbReference type="OrthoDB" id="3226064at2759"/>
<accession>A0A9P7ZWF3</accession>
<dbReference type="PROSITE" id="PS50181">
    <property type="entry name" value="FBOX"/>
    <property type="match status" value="1"/>
</dbReference>
<dbReference type="CDD" id="cd09917">
    <property type="entry name" value="F-box_SF"/>
    <property type="match status" value="1"/>
</dbReference>
<dbReference type="GeneID" id="70291610"/>
<dbReference type="InterPro" id="IPR001810">
    <property type="entry name" value="F-box_dom"/>
</dbReference>
<organism evidence="3 4">
    <name type="scientific">Emericellopsis atlantica</name>
    <dbReference type="NCBI Taxonomy" id="2614577"/>
    <lineage>
        <taxon>Eukaryota</taxon>
        <taxon>Fungi</taxon>
        <taxon>Dikarya</taxon>
        <taxon>Ascomycota</taxon>
        <taxon>Pezizomycotina</taxon>
        <taxon>Sordariomycetes</taxon>
        <taxon>Hypocreomycetidae</taxon>
        <taxon>Hypocreales</taxon>
        <taxon>Bionectriaceae</taxon>
        <taxon>Emericellopsis</taxon>
    </lineage>
</organism>
<protein>
    <recommendedName>
        <fullName evidence="2">F-box domain-containing protein</fullName>
    </recommendedName>
</protein>
<name>A0A9P7ZWF3_9HYPO</name>
<dbReference type="RefSeq" id="XP_046122781.1">
    <property type="nucleotide sequence ID" value="XM_046260707.1"/>
</dbReference>
<dbReference type="InterPro" id="IPR036047">
    <property type="entry name" value="F-box-like_dom_sf"/>
</dbReference>
<dbReference type="Proteomes" id="UP000887229">
    <property type="component" value="Unassembled WGS sequence"/>
</dbReference>
<reference evidence="3" key="1">
    <citation type="journal article" date="2021" name="IMA Fungus">
        <title>Genomic characterization of three marine fungi, including Emericellopsis atlantica sp. nov. with signatures of a generalist lifestyle and marine biomass degradation.</title>
        <authorList>
            <person name="Hagestad O.C."/>
            <person name="Hou L."/>
            <person name="Andersen J.H."/>
            <person name="Hansen E.H."/>
            <person name="Altermark B."/>
            <person name="Li C."/>
            <person name="Kuhnert E."/>
            <person name="Cox R.J."/>
            <person name="Crous P.W."/>
            <person name="Spatafora J.W."/>
            <person name="Lail K."/>
            <person name="Amirebrahimi M."/>
            <person name="Lipzen A."/>
            <person name="Pangilinan J."/>
            <person name="Andreopoulos W."/>
            <person name="Hayes R.D."/>
            <person name="Ng V."/>
            <person name="Grigoriev I.V."/>
            <person name="Jackson S.A."/>
            <person name="Sutton T.D.S."/>
            <person name="Dobson A.D.W."/>
            <person name="Rama T."/>
        </authorList>
    </citation>
    <scope>NUCLEOTIDE SEQUENCE</scope>
    <source>
        <strain evidence="3">TS7</strain>
    </source>
</reference>
<dbReference type="Pfam" id="PF12937">
    <property type="entry name" value="F-box-like"/>
    <property type="match status" value="1"/>
</dbReference>
<feature type="region of interest" description="Disordered" evidence="1">
    <location>
        <begin position="438"/>
        <end position="457"/>
    </location>
</feature>
<dbReference type="AlphaFoldDB" id="A0A9P7ZWF3"/>
<evidence type="ECO:0000313" key="4">
    <source>
        <dbReference type="Proteomes" id="UP000887229"/>
    </source>
</evidence>